<dbReference type="InterPro" id="IPR023393">
    <property type="entry name" value="START-like_dom_sf"/>
</dbReference>
<proteinExistence type="inferred from homology"/>
<dbReference type="Pfam" id="PF01584">
    <property type="entry name" value="CheW"/>
    <property type="match status" value="1"/>
</dbReference>
<name>A0AA38XQ87_9EURO</name>
<organism evidence="5">
    <name type="scientific">Knufia peltigerae</name>
    <dbReference type="NCBI Taxonomy" id="1002370"/>
    <lineage>
        <taxon>Eukaryota</taxon>
        <taxon>Fungi</taxon>
        <taxon>Dikarya</taxon>
        <taxon>Ascomycota</taxon>
        <taxon>Pezizomycotina</taxon>
        <taxon>Eurotiomycetes</taxon>
        <taxon>Chaetothyriomycetidae</taxon>
        <taxon>Chaetothyriales</taxon>
        <taxon>Trichomeriaceae</taxon>
        <taxon>Knufia</taxon>
    </lineage>
</organism>
<dbReference type="NCBIfam" id="NF033788">
    <property type="entry name" value="HTH_metalloreg"/>
    <property type="match status" value="1"/>
</dbReference>
<dbReference type="PROSITE" id="PS50987">
    <property type="entry name" value="HTH_ARSR_2"/>
    <property type="match status" value="1"/>
</dbReference>
<evidence type="ECO:0000256" key="2">
    <source>
        <dbReference type="SAM" id="MobiDB-lite"/>
    </source>
</evidence>
<dbReference type="InterPro" id="IPR013538">
    <property type="entry name" value="ASHA1/2-like_C"/>
</dbReference>
<reference evidence="5" key="1">
    <citation type="submission" date="2022-10" db="EMBL/GenBank/DDBJ databases">
        <title>Culturing micro-colonial fungi from biological soil crusts in the Mojave desert and describing Neophaeococcomyces mojavensis, and introducing the new genera and species Taxawa tesnikishii.</title>
        <authorList>
            <person name="Kurbessoian T."/>
            <person name="Stajich J.E."/>
        </authorList>
    </citation>
    <scope>NUCLEOTIDE SEQUENCE</scope>
    <source>
        <strain evidence="5">TK_35</strain>
    </source>
</reference>
<dbReference type="CDD" id="cd08893">
    <property type="entry name" value="SRPBCC_CalC_Aha1-like_GntR-HTH"/>
    <property type="match status" value="1"/>
</dbReference>
<feature type="domain" description="HTH arsR-type" evidence="4">
    <location>
        <begin position="29"/>
        <end position="124"/>
    </location>
</feature>
<dbReference type="Pfam" id="PF08327">
    <property type="entry name" value="AHSA1"/>
    <property type="match status" value="1"/>
</dbReference>
<dbReference type="SUPFAM" id="SSF55961">
    <property type="entry name" value="Bet v1-like"/>
    <property type="match status" value="1"/>
</dbReference>
<dbReference type="Gene3D" id="2.40.50.180">
    <property type="entry name" value="CheA-289, Domain 4"/>
    <property type="match status" value="1"/>
</dbReference>
<dbReference type="InterPro" id="IPR036388">
    <property type="entry name" value="WH-like_DNA-bd_sf"/>
</dbReference>
<dbReference type="InterPro" id="IPR001845">
    <property type="entry name" value="HTH_ArsR_DNA-bd_dom"/>
</dbReference>
<dbReference type="SMART" id="SM00260">
    <property type="entry name" value="CheW"/>
    <property type="match status" value="1"/>
</dbReference>
<dbReference type="Gene3D" id="1.10.10.10">
    <property type="entry name" value="Winged helix-like DNA-binding domain superfamily/Winged helix DNA-binding domain"/>
    <property type="match status" value="1"/>
</dbReference>
<dbReference type="SUPFAM" id="SSF50341">
    <property type="entry name" value="CheW-like"/>
    <property type="match status" value="1"/>
</dbReference>
<dbReference type="PRINTS" id="PR00778">
    <property type="entry name" value="HTHARSR"/>
</dbReference>
<dbReference type="CDD" id="cd00090">
    <property type="entry name" value="HTH_ARSR"/>
    <property type="match status" value="1"/>
</dbReference>
<evidence type="ECO:0008006" key="6">
    <source>
        <dbReference type="Google" id="ProtNLM"/>
    </source>
</evidence>
<sequence length="422" mass="46564">MGHLPDEPESPAGNRARPTQPARHQDRQLELKAPMDADKVFKALADPTRRTLLDLLCEDNGQTLGQLCEHLDMARQSVTQHLGLLEDANLISTVRRGREKLHFINPVPLHDVYTRWVSKTMTMSAESTRFIHVIYIASTPQKVFEAITRPEIARTYWGHENVSDWKPGSRWQHVRANDERKVELVGDVVENTPPSRLVITWAAASQADNPKAYSRVTFEIVPYEDMVKLTVTHDELEPGSGMDTGIRQGWPIVLSSLKSLLETGKGLDVFAKPQFLLQPSPPSAGEPAPSSPAFIEVVVVRAGTHLFAIDVEAATEIRGPETFDRPGSGARPHLTVRGHALPVVDLRQAIGLAAFAHGCPAMLLMQAGAEPFALAVDEVRDIESVPRHKVQPATDIPFGFCSHRITLGALGEIPLIDPTRLR</sequence>
<dbReference type="PANTHER" id="PTHR38600:SF1">
    <property type="entry name" value="TRANSCRIPTIONAL REGULATORY PROTEIN"/>
    <property type="match status" value="1"/>
</dbReference>
<comment type="similarity">
    <text evidence="1">Belongs to the AHA1 family.</text>
</comment>
<dbReference type="AlphaFoldDB" id="A0AA38XQ87"/>
<dbReference type="GO" id="GO:0007165">
    <property type="term" value="P:signal transduction"/>
    <property type="evidence" value="ECO:0007669"/>
    <property type="project" value="InterPro"/>
</dbReference>
<dbReference type="InterPro" id="IPR036390">
    <property type="entry name" value="WH_DNA-bd_sf"/>
</dbReference>
<dbReference type="Gene3D" id="3.30.530.20">
    <property type="match status" value="1"/>
</dbReference>
<evidence type="ECO:0000259" key="4">
    <source>
        <dbReference type="PROSITE" id="PS50987"/>
    </source>
</evidence>
<gene>
    <name evidence="5" type="ORF">H2204_013740</name>
</gene>
<comment type="caution">
    <text evidence="5">The sequence shown here is derived from an EMBL/GenBank/DDBJ whole genome shotgun (WGS) entry which is preliminary data.</text>
</comment>
<evidence type="ECO:0000313" key="5">
    <source>
        <dbReference type="EMBL" id="KAJ9617478.1"/>
    </source>
</evidence>
<accession>A0AA38XQ87</accession>
<dbReference type="GO" id="GO:0003700">
    <property type="term" value="F:DNA-binding transcription factor activity"/>
    <property type="evidence" value="ECO:0007669"/>
    <property type="project" value="InterPro"/>
</dbReference>
<dbReference type="InterPro" id="IPR036061">
    <property type="entry name" value="CheW-like_dom_sf"/>
</dbReference>
<dbReference type="EMBL" id="JAPDRN010000161">
    <property type="protein sequence ID" value="KAJ9617478.1"/>
    <property type="molecule type" value="Genomic_DNA"/>
</dbReference>
<evidence type="ECO:0000256" key="1">
    <source>
        <dbReference type="ARBA" id="ARBA00006817"/>
    </source>
</evidence>
<dbReference type="InterPro" id="IPR002545">
    <property type="entry name" value="CheW-lke_dom"/>
</dbReference>
<feature type="region of interest" description="Disordered" evidence="2">
    <location>
        <begin position="1"/>
        <end position="26"/>
    </location>
</feature>
<dbReference type="PROSITE" id="PS50851">
    <property type="entry name" value="CHEW"/>
    <property type="match status" value="1"/>
</dbReference>
<dbReference type="Gene3D" id="2.30.30.40">
    <property type="entry name" value="SH3 Domains"/>
    <property type="match status" value="1"/>
</dbReference>
<dbReference type="SMART" id="SM00418">
    <property type="entry name" value="HTH_ARSR"/>
    <property type="match status" value="1"/>
</dbReference>
<evidence type="ECO:0000259" key="3">
    <source>
        <dbReference type="PROSITE" id="PS50851"/>
    </source>
</evidence>
<dbReference type="PANTHER" id="PTHR38600">
    <property type="entry name" value="TRANSCRIPTIONAL REGULATORY PROTEIN"/>
    <property type="match status" value="1"/>
</dbReference>
<dbReference type="Pfam" id="PF12840">
    <property type="entry name" value="HTH_20"/>
    <property type="match status" value="1"/>
</dbReference>
<dbReference type="SUPFAM" id="SSF46785">
    <property type="entry name" value="Winged helix' DNA-binding domain"/>
    <property type="match status" value="1"/>
</dbReference>
<dbReference type="InterPro" id="IPR011991">
    <property type="entry name" value="ArsR-like_HTH"/>
</dbReference>
<feature type="domain" description="CheW-like" evidence="3">
    <location>
        <begin position="294"/>
        <end position="422"/>
    </location>
</feature>
<protein>
    <recommendedName>
        <fullName evidence="6">ArsR family transcriptional regulator</fullName>
    </recommendedName>
</protein>